<keyword evidence="2" id="KW-1185">Reference proteome</keyword>
<gene>
    <name evidence="1" type="ORF">J3S90_15655</name>
</gene>
<comment type="caution">
    <text evidence="1">The sequence shown here is derived from an EMBL/GenBank/DDBJ whole genome shotgun (WGS) entry which is preliminary data.</text>
</comment>
<accession>A0ABS5CX72</accession>
<reference evidence="1 2" key="1">
    <citation type="submission" date="2021-03" db="EMBL/GenBank/DDBJ databases">
        <title>Flavobacterium Flabelliformis Sp. Nov. And Flavobacterium Geliluteum Sp. Nov., Two Novel Multidrug Resistant Psychrophilic Species Isolated From Antarctica.</title>
        <authorList>
            <person name="Kralova S."/>
            <person name="Busse H.J."/>
            <person name="Bezdicek M."/>
            <person name="Nykrynova M."/>
            <person name="Kroupova E."/>
            <person name="Krsek D."/>
            <person name="Sedlacek I."/>
        </authorList>
    </citation>
    <scope>NUCLEOTIDE SEQUENCE [LARGE SCALE GENOMIC DNA]</scope>
    <source>
        <strain evidence="1 2">P4023</strain>
    </source>
</reference>
<organism evidence="1 2">
    <name type="scientific">Flavobacterium flabelliforme</name>
    <dbReference type="NCBI Taxonomy" id="2816119"/>
    <lineage>
        <taxon>Bacteria</taxon>
        <taxon>Pseudomonadati</taxon>
        <taxon>Bacteroidota</taxon>
        <taxon>Flavobacteriia</taxon>
        <taxon>Flavobacteriales</taxon>
        <taxon>Flavobacteriaceae</taxon>
        <taxon>Flavobacterium</taxon>
    </lineage>
</organism>
<dbReference type="Proteomes" id="UP000674217">
    <property type="component" value="Unassembled WGS sequence"/>
</dbReference>
<evidence type="ECO:0000313" key="1">
    <source>
        <dbReference type="EMBL" id="MBP4143236.1"/>
    </source>
</evidence>
<protein>
    <recommendedName>
        <fullName evidence="3">LemA family protein</fullName>
    </recommendedName>
</protein>
<evidence type="ECO:0008006" key="3">
    <source>
        <dbReference type="Google" id="ProtNLM"/>
    </source>
</evidence>
<evidence type="ECO:0000313" key="2">
    <source>
        <dbReference type="Proteomes" id="UP000674217"/>
    </source>
</evidence>
<dbReference type="EMBL" id="JAGFBU010000017">
    <property type="protein sequence ID" value="MBP4143236.1"/>
    <property type="molecule type" value="Genomic_DNA"/>
</dbReference>
<proteinExistence type="predicted"/>
<dbReference type="RefSeq" id="WP_210646964.1">
    <property type="nucleotide sequence ID" value="NZ_JAGFBU010000017.1"/>
</dbReference>
<name>A0ABS5CX72_9FLAO</name>
<sequence length="206" mass="24421">MNEEITRWLPLLVVTLAGIFALSQIRSNNITNARIKWLENLKQMLTDFIMESTVFQLKEGVSKGIEEIKQKDKISEDAKLFLNKINDSTFEHLKIIDCKYNLILLNLNPKEKLHQKLENLLEQYMNMFNQIPAQKNLNDYNILIRKMTPHSDTIILLVRYVMKLEWEKTKRSYFSRIFYLKFGKGKEILHEALNLKLLPIKEVHKT</sequence>